<accession>A0ABS4GAQ3</accession>
<sequence>MIKNVGLSLSALGLPFSKQVLFAYTATISPRNIVKSNIDIVFITSQRYYSKTIWICGIPSSKNSSDVCLNPAFS</sequence>
<protein>
    <submittedName>
        <fullName evidence="1">Uncharacterized protein</fullName>
    </submittedName>
</protein>
<organism evidence="1 2">
    <name type="scientific">Sedimentibacter acidaminivorans</name>
    <dbReference type="NCBI Taxonomy" id="913099"/>
    <lineage>
        <taxon>Bacteria</taxon>
        <taxon>Bacillati</taxon>
        <taxon>Bacillota</taxon>
        <taxon>Tissierellia</taxon>
        <taxon>Sedimentibacter</taxon>
    </lineage>
</organism>
<evidence type="ECO:0000313" key="1">
    <source>
        <dbReference type="EMBL" id="MBP1924764.1"/>
    </source>
</evidence>
<name>A0ABS4GAQ3_9FIRM</name>
<reference evidence="1 2" key="1">
    <citation type="submission" date="2021-03" db="EMBL/GenBank/DDBJ databases">
        <title>Genomic Encyclopedia of Type Strains, Phase IV (KMG-IV): sequencing the most valuable type-strain genomes for metagenomic binning, comparative biology and taxonomic classification.</title>
        <authorList>
            <person name="Goeker M."/>
        </authorList>
    </citation>
    <scope>NUCLEOTIDE SEQUENCE [LARGE SCALE GENOMIC DNA]</scope>
    <source>
        <strain evidence="1 2">DSM 24004</strain>
    </source>
</reference>
<comment type="caution">
    <text evidence="1">The sequence shown here is derived from an EMBL/GenBank/DDBJ whole genome shotgun (WGS) entry which is preliminary data.</text>
</comment>
<evidence type="ECO:0000313" key="2">
    <source>
        <dbReference type="Proteomes" id="UP001519342"/>
    </source>
</evidence>
<dbReference type="EMBL" id="JAGGKS010000001">
    <property type="protein sequence ID" value="MBP1924764.1"/>
    <property type="molecule type" value="Genomic_DNA"/>
</dbReference>
<dbReference type="Proteomes" id="UP001519342">
    <property type="component" value="Unassembled WGS sequence"/>
</dbReference>
<keyword evidence="2" id="KW-1185">Reference proteome</keyword>
<gene>
    <name evidence="1" type="ORF">J2Z76_000617</name>
</gene>
<proteinExistence type="predicted"/>